<proteinExistence type="predicted"/>
<evidence type="ECO:0000313" key="7">
    <source>
        <dbReference type="EMBL" id="VAV99308.1"/>
    </source>
</evidence>
<dbReference type="PANTHER" id="PTHR35008">
    <property type="entry name" value="BLL4482 PROTEIN-RELATED"/>
    <property type="match status" value="1"/>
</dbReference>
<dbReference type="AlphaFoldDB" id="A0A3B0SEZ6"/>
<evidence type="ECO:0000259" key="6">
    <source>
        <dbReference type="PROSITE" id="PS51007"/>
    </source>
</evidence>
<evidence type="ECO:0000256" key="3">
    <source>
        <dbReference type="ARBA" id="ARBA00022723"/>
    </source>
</evidence>
<evidence type="ECO:0000256" key="2">
    <source>
        <dbReference type="ARBA" id="ARBA00022617"/>
    </source>
</evidence>
<name>A0A3B0SEZ6_9ZZZZ</name>
<feature type="domain" description="Cytochrome c" evidence="6">
    <location>
        <begin position="52"/>
        <end position="145"/>
    </location>
</feature>
<gene>
    <name evidence="7" type="ORF">MNBD_ACTINO01-2336</name>
</gene>
<dbReference type="SUPFAM" id="SSF46626">
    <property type="entry name" value="Cytochrome c"/>
    <property type="match status" value="1"/>
</dbReference>
<evidence type="ECO:0000256" key="4">
    <source>
        <dbReference type="ARBA" id="ARBA00022982"/>
    </source>
</evidence>
<dbReference type="PRINTS" id="PR00605">
    <property type="entry name" value="CYTCHROMECIC"/>
</dbReference>
<organism evidence="7">
    <name type="scientific">hydrothermal vent metagenome</name>
    <dbReference type="NCBI Taxonomy" id="652676"/>
    <lineage>
        <taxon>unclassified sequences</taxon>
        <taxon>metagenomes</taxon>
        <taxon>ecological metagenomes</taxon>
    </lineage>
</organism>
<dbReference type="InterPro" id="IPR051459">
    <property type="entry name" value="Cytochrome_c-type_DH"/>
</dbReference>
<protein>
    <submittedName>
        <fullName evidence="7">Cytochrome</fullName>
    </submittedName>
</protein>
<dbReference type="GO" id="GO:0005506">
    <property type="term" value="F:iron ion binding"/>
    <property type="evidence" value="ECO:0007669"/>
    <property type="project" value="InterPro"/>
</dbReference>
<dbReference type="Pfam" id="PF13442">
    <property type="entry name" value="Cytochrome_CBB3"/>
    <property type="match status" value="1"/>
</dbReference>
<dbReference type="Gene3D" id="1.10.760.10">
    <property type="entry name" value="Cytochrome c-like domain"/>
    <property type="match status" value="1"/>
</dbReference>
<dbReference type="EMBL" id="UOEI01000254">
    <property type="protein sequence ID" value="VAV99308.1"/>
    <property type="molecule type" value="Genomic_DNA"/>
</dbReference>
<evidence type="ECO:0000256" key="5">
    <source>
        <dbReference type="ARBA" id="ARBA00023004"/>
    </source>
</evidence>
<dbReference type="GO" id="GO:0009055">
    <property type="term" value="F:electron transfer activity"/>
    <property type="evidence" value="ECO:0007669"/>
    <property type="project" value="InterPro"/>
</dbReference>
<keyword evidence="5" id="KW-0408">Iron</keyword>
<reference evidence="7" key="1">
    <citation type="submission" date="2018-06" db="EMBL/GenBank/DDBJ databases">
        <authorList>
            <person name="Zhirakovskaya E."/>
        </authorList>
    </citation>
    <scope>NUCLEOTIDE SEQUENCE</scope>
</reference>
<dbReference type="InterPro" id="IPR009056">
    <property type="entry name" value="Cyt_c-like_dom"/>
</dbReference>
<keyword evidence="4" id="KW-0249">Electron transport</keyword>
<accession>A0A3B0SEZ6</accession>
<dbReference type="PANTHER" id="PTHR35008:SF4">
    <property type="entry name" value="BLL4482 PROTEIN"/>
    <property type="match status" value="1"/>
</dbReference>
<dbReference type="InterPro" id="IPR036909">
    <property type="entry name" value="Cyt_c-like_dom_sf"/>
</dbReference>
<dbReference type="InterPro" id="IPR008168">
    <property type="entry name" value="Cyt_C_IC"/>
</dbReference>
<dbReference type="GO" id="GO:0020037">
    <property type="term" value="F:heme binding"/>
    <property type="evidence" value="ECO:0007669"/>
    <property type="project" value="InterPro"/>
</dbReference>
<dbReference type="PROSITE" id="PS51007">
    <property type="entry name" value="CYTC"/>
    <property type="match status" value="1"/>
</dbReference>
<keyword evidence="3" id="KW-0479">Metal-binding</keyword>
<sequence length="164" mass="17676">MENRTTSWTRASMLVAVIALIAAACSSSTNTPPGPLDSNMEGIPPVPELDAASVEQGGVLYQAQCAACHGADLSGADDWKTRNEDGTFKPPPHDVSGHTWHHPDQLLTGLIQDGGSSPDSVMPAFGDKLTDDEIASILDYLKSNWGPEERGFQWMVTWQELQRG</sequence>
<evidence type="ECO:0000256" key="1">
    <source>
        <dbReference type="ARBA" id="ARBA00022448"/>
    </source>
</evidence>
<keyword evidence="2" id="KW-0349">Heme</keyword>
<keyword evidence="1" id="KW-0813">Transport</keyword>
<dbReference type="PROSITE" id="PS51257">
    <property type="entry name" value="PROKAR_LIPOPROTEIN"/>
    <property type="match status" value="1"/>
</dbReference>